<reference evidence="1" key="1">
    <citation type="submission" date="2022-04" db="EMBL/GenBank/DDBJ databases">
        <title>Chromosome-scale genome assembly of Holotrichia oblita Faldermann.</title>
        <authorList>
            <person name="Rongchong L."/>
        </authorList>
    </citation>
    <scope>NUCLEOTIDE SEQUENCE</scope>
    <source>
        <strain evidence="1">81SQS9</strain>
    </source>
</reference>
<accession>A0ACB9TLZ5</accession>
<evidence type="ECO:0000313" key="2">
    <source>
        <dbReference type="Proteomes" id="UP001056778"/>
    </source>
</evidence>
<gene>
    <name evidence="1" type="ORF">MML48_2g00009549</name>
</gene>
<evidence type="ECO:0000313" key="1">
    <source>
        <dbReference type="EMBL" id="KAI4467777.1"/>
    </source>
</evidence>
<protein>
    <submittedName>
        <fullName evidence="1">Trypsin</fullName>
    </submittedName>
</protein>
<keyword evidence="2" id="KW-1185">Reference proteome</keyword>
<proteinExistence type="predicted"/>
<comment type="caution">
    <text evidence="1">The sequence shown here is derived from an EMBL/GenBank/DDBJ whole genome shotgun (WGS) entry which is preliminary data.</text>
</comment>
<sequence>MLVRTYENAEISKDSYEEFSEAIRWIQPNEQCDSIAGGAVCINIERCTVLYKYILQENLPTDEAKEAISKFICNKKQKKVCCPAIVPEFITSNLVVNHMEHRNYKLLPENCGSGATAEKIINGNETELFEFPWAVALKYDTGSTPWKCGASLISERYVLTAAHCIKSDLKLTTVRLGEHNFDKEPDCEQKGPVLVQCADTPQDFEISENDAIVHPDYNSETYDNDIALIRLRKPANISSDSVSPVCLPITVPEKTTDFPDYTVIGWGRTGTDDFSPILLKVTVPTVTNVECASKYATRRQVSKNHLCAGGKNTRDTCRGDSGSPLMAEYTLDDRFRTLQYGIVSLGASVCGFEGFPTLYTRVARYVGWILDNMQP</sequence>
<dbReference type="Proteomes" id="UP001056778">
    <property type="component" value="Chromosome 2"/>
</dbReference>
<dbReference type="EMBL" id="CM043016">
    <property type="protein sequence ID" value="KAI4467777.1"/>
    <property type="molecule type" value="Genomic_DNA"/>
</dbReference>
<name>A0ACB9TLZ5_HOLOL</name>
<organism evidence="1 2">
    <name type="scientific">Holotrichia oblita</name>
    <name type="common">Chafer beetle</name>
    <dbReference type="NCBI Taxonomy" id="644536"/>
    <lineage>
        <taxon>Eukaryota</taxon>
        <taxon>Metazoa</taxon>
        <taxon>Ecdysozoa</taxon>
        <taxon>Arthropoda</taxon>
        <taxon>Hexapoda</taxon>
        <taxon>Insecta</taxon>
        <taxon>Pterygota</taxon>
        <taxon>Neoptera</taxon>
        <taxon>Endopterygota</taxon>
        <taxon>Coleoptera</taxon>
        <taxon>Polyphaga</taxon>
        <taxon>Scarabaeiformia</taxon>
        <taxon>Scarabaeidae</taxon>
        <taxon>Melolonthinae</taxon>
        <taxon>Holotrichia</taxon>
    </lineage>
</organism>